<gene>
    <name evidence="1" type="ORF">HMN09_00015900</name>
</gene>
<protein>
    <submittedName>
        <fullName evidence="1">Uncharacterized protein</fullName>
    </submittedName>
</protein>
<evidence type="ECO:0000313" key="1">
    <source>
        <dbReference type="EMBL" id="KAF7322380.1"/>
    </source>
</evidence>
<name>A0A8H6TRE7_MYCCL</name>
<dbReference type="AlphaFoldDB" id="A0A8H6TRE7"/>
<comment type="caution">
    <text evidence="1">The sequence shown here is derived from an EMBL/GenBank/DDBJ whole genome shotgun (WGS) entry which is preliminary data.</text>
</comment>
<dbReference type="EMBL" id="JACAZE010000001">
    <property type="protein sequence ID" value="KAF7322380.1"/>
    <property type="molecule type" value="Genomic_DNA"/>
</dbReference>
<accession>A0A8H6TRE7</accession>
<reference evidence="1" key="1">
    <citation type="submission" date="2020-05" db="EMBL/GenBank/DDBJ databases">
        <title>Mycena genomes resolve the evolution of fungal bioluminescence.</title>
        <authorList>
            <person name="Tsai I.J."/>
        </authorList>
    </citation>
    <scope>NUCLEOTIDE SEQUENCE</scope>
    <source>
        <strain evidence="1">110903Hualien_Pintung</strain>
    </source>
</reference>
<evidence type="ECO:0000313" key="2">
    <source>
        <dbReference type="Proteomes" id="UP000613580"/>
    </source>
</evidence>
<organism evidence="1 2">
    <name type="scientific">Mycena chlorophos</name>
    <name type="common">Agaric fungus</name>
    <name type="synonym">Agaricus chlorophos</name>
    <dbReference type="NCBI Taxonomy" id="658473"/>
    <lineage>
        <taxon>Eukaryota</taxon>
        <taxon>Fungi</taxon>
        <taxon>Dikarya</taxon>
        <taxon>Basidiomycota</taxon>
        <taxon>Agaricomycotina</taxon>
        <taxon>Agaricomycetes</taxon>
        <taxon>Agaricomycetidae</taxon>
        <taxon>Agaricales</taxon>
        <taxon>Marasmiineae</taxon>
        <taxon>Mycenaceae</taxon>
        <taxon>Mycena</taxon>
    </lineage>
</organism>
<proteinExistence type="predicted"/>
<sequence length="121" mass="13518">MDESQVHVSVTAIFPFDRQPTPIPFPVCPDFGDSSWPTAAAPASAHPQMLANTPSRHDAAVHHAAHLQRGHVRIASRAQRRRRRHTNHRLPSDLRYDCLRDEYNATHTACGLLDPQTGTAR</sequence>
<dbReference type="Proteomes" id="UP000613580">
    <property type="component" value="Unassembled WGS sequence"/>
</dbReference>
<keyword evidence="2" id="KW-1185">Reference proteome</keyword>